<dbReference type="Pfam" id="PF04685">
    <property type="entry name" value="DUF608"/>
    <property type="match status" value="1"/>
</dbReference>
<protein>
    <recommendedName>
        <fullName evidence="1">Glycosyl-hydrolase family 116 catalytic region domain-containing protein</fullName>
    </recommendedName>
</protein>
<name>A0ABN6ZEY7_9BACE</name>
<reference evidence="2 3" key="1">
    <citation type="submission" date="2023-04" db="EMBL/GenBank/DDBJ databases">
        <title>Draft genome sequence of acteroides sedimenti strain YN3PY1.</title>
        <authorList>
            <person name="Yoshida N."/>
        </authorList>
    </citation>
    <scope>NUCLEOTIDE SEQUENCE [LARGE SCALE GENOMIC DNA]</scope>
    <source>
        <strain evidence="2 3">YN3PY1</strain>
    </source>
</reference>
<keyword evidence="3" id="KW-1185">Reference proteome</keyword>
<dbReference type="Gene3D" id="1.50.10.10">
    <property type="match status" value="1"/>
</dbReference>
<proteinExistence type="predicted"/>
<dbReference type="InterPro" id="IPR008928">
    <property type="entry name" value="6-hairpin_glycosidase_sf"/>
</dbReference>
<feature type="domain" description="Glycosyl-hydrolase family 116 catalytic region" evidence="1">
    <location>
        <begin position="664"/>
        <end position="777"/>
    </location>
</feature>
<dbReference type="InterPro" id="IPR006775">
    <property type="entry name" value="GH116_catalytic"/>
</dbReference>
<dbReference type="RefSeq" id="WP_353331340.1">
    <property type="nucleotide sequence ID" value="NZ_AP028055.1"/>
</dbReference>
<evidence type="ECO:0000313" key="2">
    <source>
        <dbReference type="EMBL" id="BEH00202.1"/>
    </source>
</evidence>
<dbReference type="InterPro" id="IPR029062">
    <property type="entry name" value="Class_I_gatase-like"/>
</dbReference>
<dbReference type="InterPro" id="IPR012341">
    <property type="entry name" value="6hp_glycosidase-like_sf"/>
</dbReference>
<gene>
    <name evidence="2" type="ORF">BSYN_24660</name>
</gene>
<accession>A0ABN6ZEY7</accession>
<dbReference type="EMBL" id="AP028055">
    <property type="protein sequence ID" value="BEH00202.1"/>
    <property type="molecule type" value="Genomic_DNA"/>
</dbReference>
<evidence type="ECO:0000313" key="3">
    <source>
        <dbReference type="Proteomes" id="UP001496674"/>
    </source>
</evidence>
<dbReference type="SUPFAM" id="SSF52317">
    <property type="entry name" value="Class I glutamine amidotransferase-like"/>
    <property type="match status" value="1"/>
</dbReference>
<evidence type="ECO:0000259" key="1">
    <source>
        <dbReference type="Pfam" id="PF04685"/>
    </source>
</evidence>
<dbReference type="SUPFAM" id="SSF48208">
    <property type="entry name" value="Six-hairpin glycosidases"/>
    <property type="match status" value="1"/>
</dbReference>
<organism evidence="2 3">
    <name type="scientific">Bacteroides sedimenti</name>
    <dbReference type="NCBI Taxonomy" id="2136147"/>
    <lineage>
        <taxon>Bacteria</taxon>
        <taxon>Pseudomonadati</taxon>
        <taxon>Bacteroidota</taxon>
        <taxon>Bacteroidia</taxon>
        <taxon>Bacteroidales</taxon>
        <taxon>Bacteroidaceae</taxon>
        <taxon>Bacteroides</taxon>
    </lineage>
</organism>
<dbReference type="Proteomes" id="UP001496674">
    <property type="component" value="Chromosome"/>
</dbReference>
<sequence length="1123" mass="128088">MNLRYFLFIFISFVFVINPCAQQRKTVALIMSNPAKQYDEYKALIKVINKHQDEISYKILSFNEISKVKNSDIVWIHRPDTSDFCNSEIKAGKILKNFVQNGGQLILSMEAVRLLNKWDIEQAPVQSMYFDLKDEGFGRKLGIHGYREHPIFDDLFGGAYTWHGKKDNRCRILGFFNNTKPQASGSKVIGTLWEYIFYHPTDKVMWETPLGKGRILAIGGCLYYSKDNFNKKIEEQFTLNCIRYLHGDKMKSNAYYWENINKCRVVASDIKYKSVAMPRPQEWKILNSDNSIKWEASNSYFDIPTQRNLVVCKDKGGIEEIWSHPFLSMRDFRIRLNIANVDTLVVLDNYTPQIELRPNSAIRTYQIGDLIFKEVITSDIHNPVTIAHYEWLGEKLKGIITDFKSNLRFMWPYDESALGDIFYQWSDELNAFVVNDSKQEFCSMVGANLKGRLLDEGQYDNFTYSQNGMVKGVSTDKLQAASSVSYDVTTSNALDVIMAAGCDGIDPLIRLYSRKVENPKKVFVDSEMYYDAYSDKQMSIITPDSVFNEGFRWALLSSSQFIVETPGIGTSLMAGYSSSRRGWGGGQKVSGRPGYAWYFGRDAVWSGFAFDNIGDFPTVKKVLETFIRYQQVDGKIYHELTSSGSVHFDASDATPLFVNLMAHYLRSSGDLDFIKRNQHAIHKAMDYCFSTDTNGDHLIENTNVGHGWLEGGELYGSDAEFYLVGIWNAALEDAAYLSEALNNQKKAEQYRHESKIVNTIINRDFWNVKGYYNYGKKIDGSFTDELIVLPTVPVYFGVTDSIKAYEMVQKFASSRFSADWGVRMIDDRHSLFNPTAYHFGSVWPLFTGWTALAEYKTGRYLQGYSHIMANLINYKGFAHGRVPEVINGLVYKPSGVTLHQCWSETMVLQPVIEGMLGYVPNALNKSLQLAPRFPVDWDSCSVQNLRIGEACIGFKMKKDGDKILYSFKSDRPVKVYFKPALAMGTGIKDVLINGRPLDYRKNYLPEYLIVETSFEVKNELSIEINCIKQGATALSSIVFPEMDKKSSGFRVINQQLKENILTITVEGIPGTINSMDLFLPNGYKQIEGGKISTQLRQNVYKIDIPFPDSNDKYIKKQLQIILN</sequence>